<evidence type="ECO:0000256" key="2">
    <source>
        <dbReference type="ARBA" id="ARBA00022737"/>
    </source>
</evidence>
<feature type="region of interest" description="Disordered" evidence="3">
    <location>
        <begin position="363"/>
        <end position="382"/>
    </location>
</feature>
<dbReference type="SMART" id="SM00369">
    <property type="entry name" value="LRR_TYP"/>
    <property type="match status" value="3"/>
</dbReference>
<evidence type="ECO:0008006" key="7">
    <source>
        <dbReference type="Google" id="ProtNLM"/>
    </source>
</evidence>
<dbReference type="InterPro" id="IPR032675">
    <property type="entry name" value="LRR_dom_sf"/>
</dbReference>
<keyword evidence="4" id="KW-0472">Membrane</keyword>
<keyword evidence="6" id="KW-1185">Reference proteome</keyword>
<accession>A0AAE2D4V3</accession>
<keyword evidence="1" id="KW-0433">Leucine-rich repeat</keyword>
<dbReference type="Gene3D" id="3.80.10.10">
    <property type="entry name" value="Ribonuclease Inhibitor"/>
    <property type="match status" value="2"/>
</dbReference>
<evidence type="ECO:0000313" key="5">
    <source>
        <dbReference type="EMBL" id="KAK4471533.1"/>
    </source>
</evidence>
<feature type="transmembrane region" description="Helical" evidence="4">
    <location>
        <begin position="475"/>
        <end position="497"/>
    </location>
</feature>
<evidence type="ECO:0000256" key="1">
    <source>
        <dbReference type="ARBA" id="ARBA00022614"/>
    </source>
</evidence>
<reference evidence="5" key="2">
    <citation type="journal article" date="2023" name="Infect Dis Poverty">
        <title>Chromosome-scale genome of the human blood fluke Schistosoma mekongi and its implications for public health.</title>
        <authorList>
            <person name="Zhou M."/>
            <person name="Xu L."/>
            <person name="Xu D."/>
            <person name="Chen W."/>
            <person name="Khan J."/>
            <person name="Hu Y."/>
            <person name="Huang H."/>
            <person name="Wei H."/>
            <person name="Zhang Y."/>
            <person name="Chusongsang P."/>
            <person name="Tanasarnprasert K."/>
            <person name="Hu X."/>
            <person name="Limpanont Y."/>
            <person name="Lv Z."/>
        </authorList>
    </citation>
    <scope>NUCLEOTIDE SEQUENCE</scope>
    <source>
        <strain evidence="5">LV_2022a</strain>
    </source>
</reference>
<feature type="transmembrane region" description="Helical" evidence="4">
    <location>
        <begin position="12"/>
        <end position="32"/>
    </location>
</feature>
<keyword evidence="2" id="KW-0677">Repeat</keyword>
<evidence type="ECO:0000313" key="6">
    <source>
        <dbReference type="Proteomes" id="UP001292079"/>
    </source>
</evidence>
<dbReference type="PROSITE" id="PS51450">
    <property type="entry name" value="LRR"/>
    <property type="match status" value="1"/>
</dbReference>
<keyword evidence="4" id="KW-0812">Transmembrane</keyword>
<dbReference type="AlphaFoldDB" id="A0AAE2D4V3"/>
<reference evidence="5" key="1">
    <citation type="submission" date="2022-04" db="EMBL/GenBank/DDBJ databases">
        <authorList>
            <person name="Xu L."/>
            <person name="Lv Z."/>
        </authorList>
    </citation>
    <scope>NUCLEOTIDE SEQUENCE</scope>
    <source>
        <strain evidence="5">LV_2022a</strain>
    </source>
</reference>
<organism evidence="5 6">
    <name type="scientific">Schistosoma mekongi</name>
    <name type="common">Parasitic worm</name>
    <dbReference type="NCBI Taxonomy" id="38744"/>
    <lineage>
        <taxon>Eukaryota</taxon>
        <taxon>Metazoa</taxon>
        <taxon>Spiralia</taxon>
        <taxon>Lophotrochozoa</taxon>
        <taxon>Platyhelminthes</taxon>
        <taxon>Trematoda</taxon>
        <taxon>Digenea</taxon>
        <taxon>Strigeidida</taxon>
        <taxon>Schistosomatoidea</taxon>
        <taxon>Schistosomatidae</taxon>
        <taxon>Schistosoma</taxon>
    </lineage>
</organism>
<dbReference type="PANTHER" id="PTHR24366">
    <property type="entry name" value="IG(IMMUNOGLOBULIN) AND LRR(LEUCINE RICH REPEAT) DOMAINS"/>
    <property type="match status" value="1"/>
</dbReference>
<proteinExistence type="predicted"/>
<comment type="caution">
    <text evidence="5">The sequence shown here is derived from an EMBL/GenBank/DDBJ whole genome shotgun (WGS) entry which is preliminary data.</text>
</comment>
<name>A0AAE2D4V3_SCHME</name>
<dbReference type="Proteomes" id="UP001292079">
    <property type="component" value="Unassembled WGS sequence"/>
</dbReference>
<feature type="compositionally biased region" description="Low complexity" evidence="3">
    <location>
        <begin position="371"/>
        <end position="382"/>
    </location>
</feature>
<dbReference type="Pfam" id="PF13855">
    <property type="entry name" value="LRR_8"/>
    <property type="match status" value="1"/>
</dbReference>
<evidence type="ECO:0000256" key="3">
    <source>
        <dbReference type="SAM" id="MobiDB-lite"/>
    </source>
</evidence>
<gene>
    <name evidence="5" type="ORF">MN116_004952</name>
</gene>
<dbReference type="PANTHER" id="PTHR24366:SF170">
    <property type="entry name" value="RE50361P"/>
    <property type="match status" value="1"/>
</dbReference>
<dbReference type="InterPro" id="IPR001611">
    <property type="entry name" value="Leu-rich_rpt"/>
</dbReference>
<dbReference type="EMBL" id="JALJAT010000003">
    <property type="protein sequence ID" value="KAK4471533.1"/>
    <property type="molecule type" value="Genomic_DNA"/>
</dbReference>
<sequence>MFSTHRQLHYIITSHFKLFIIFIYSTIFIHYFNAQYIQPGLCDGRCHCPKGESVVHCDRQDHLLGVPTNIPIGVTKLFIQQSDFPTPNYLNEANMTGLEKLEYLRIIYCNLQVIEPRTFIKMTELKHLDLSYNSLIRLESYTFYGLQLNNLYLREQHSLPEQGIFISEDSFHGLSANQINLRGNRIQTVHYEIFGKVPGLDRLILSDNRITYIDDGFERYFDSPSRLLDLTGNPLECNCRLSWIAQRSIDWRDSLPGLNMTCIHLTRTEGSVQSKHIYELVKLTADQLCPTSRIQQIFINVLEDANRALISCTAVTVPKRSNNLVYNMNTIPSSGILSHTPPGVAWRYIEGGQLREVRRLTPSGKTDLTTQNSDYSYQSNSSIEQPSATVQLNISLDTKPRKYTCATWDDKKETEEVIVTLKGPDRLKILKSNISLSTERESNGNRNNYHIKQTEDIIRSEILFEQPHYLYQKQFTLLEMAVAVICTFLTTLIFLLIGAKCLRLCRRHTLFRLSSSCSSSICVNDSKGVVYHSAKVLKSEGNASEQNNITPTKLNGIISTDGMNTNGYNFMQTHTNPYSQMILSTLGNHNNSNNFSTQINQHPNLSNHYLTVTCMGNGLPLPPPPLPPQQASSSVSGTDDLQQSLALLTSTPLIQQNKLRSLLTNDSSTAAAAALSPFLANTQPHIASWLVAPGSPYSVTGSHVYDVPRTLEINQGTLPISTGLVNRSSLLSESE</sequence>
<evidence type="ECO:0000256" key="4">
    <source>
        <dbReference type="SAM" id="Phobius"/>
    </source>
</evidence>
<protein>
    <recommendedName>
        <fullName evidence="7">Immunoglobulin superfamily member 10</fullName>
    </recommendedName>
</protein>
<dbReference type="SUPFAM" id="SSF52058">
    <property type="entry name" value="L domain-like"/>
    <property type="match status" value="1"/>
</dbReference>
<dbReference type="InterPro" id="IPR003591">
    <property type="entry name" value="Leu-rich_rpt_typical-subtyp"/>
</dbReference>
<feature type="compositionally biased region" description="Polar residues" evidence="3">
    <location>
        <begin position="629"/>
        <end position="639"/>
    </location>
</feature>
<feature type="region of interest" description="Disordered" evidence="3">
    <location>
        <begin position="619"/>
        <end position="639"/>
    </location>
</feature>
<keyword evidence="4" id="KW-1133">Transmembrane helix</keyword>